<name>A0ABW5LXG4_9FLAO</name>
<dbReference type="Pfam" id="PF03746">
    <property type="entry name" value="LamB_YcsF"/>
    <property type="match status" value="1"/>
</dbReference>
<dbReference type="CDD" id="cd10801">
    <property type="entry name" value="LamB_YcsF_like_1"/>
    <property type="match status" value="1"/>
</dbReference>
<dbReference type="Proteomes" id="UP001597508">
    <property type="component" value="Unassembled WGS sequence"/>
</dbReference>
<dbReference type="Gene3D" id="3.20.20.370">
    <property type="entry name" value="Glycoside hydrolase/deacetylase"/>
    <property type="match status" value="1"/>
</dbReference>
<accession>A0ABW5LXG4</accession>
<evidence type="ECO:0000313" key="1">
    <source>
        <dbReference type="EMBL" id="MFD2568751.1"/>
    </source>
</evidence>
<dbReference type="EC" id="3.5.2.9" evidence="1"/>
<dbReference type="NCBIfam" id="NF003814">
    <property type="entry name" value="PRK05406.1-3"/>
    <property type="match status" value="1"/>
</dbReference>
<organism evidence="1 2">
    <name type="scientific">Pseudotenacibaculum haliotis</name>
    <dbReference type="NCBI Taxonomy" id="1862138"/>
    <lineage>
        <taxon>Bacteria</taxon>
        <taxon>Pseudomonadati</taxon>
        <taxon>Bacteroidota</taxon>
        <taxon>Flavobacteriia</taxon>
        <taxon>Flavobacteriales</taxon>
        <taxon>Flavobacteriaceae</taxon>
        <taxon>Pseudotenacibaculum</taxon>
    </lineage>
</organism>
<dbReference type="PANTHER" id="PTHR30292:SF0">
    <property type="entry name" value="5-OXOPROLINASE SUBUNIT A"/>
    <property type="match status" value="1"/>
</dbReference>
<protein>
    <submittedName>
        <fullName evidence="1">5-oxoprolinase subunit PxpA</fullName>
        <ecNumber evidence="1">3.5.2.9</ecNumber>
    </submittedName>
</protein>
<evidence type="ECO:0000313" key="2">
    <source>
        <dbReference type="Proteomes" id="UP001597508"/>
    </source>
</evidence>
<dbReference type="InterPro" id="IPR011330">
    <property type="entry name" value="Glyco_hydro/deAcase_b/a-brl"/>
</dbReference>
<dbReference type="RefSeq" id="WP_379667458.1">
    <property type="nucleotide sequence ID" value="NZ_JBHULH010000012.1"/>
</dbReference>
<dbReference type="SUPFAM" id="SSF88713">
    <property type="entry name" value="Glycoside hydrolase/deacetylase"/>
    <property type="match status" value="1"/>
</dbReference>
<dbReference type="NCBIfam" id="NF003816">
    <property type="entry name" value="PRK05406.1-5"/>
    <property type="match status" value="1"/>
</dbReference>
<dbReference type="GO" id="GO:0017168">
    <property type="term" value="F:5-oxoprolinase (ATP-hydrolyzing) activity"/>
    <property type="evidence" value="ECO:0007669"/>
    <property type="project" value="UniProtKB-EC"/>
</dbReference>
<proteinExistence type="predicted"/>
<dbReference type="InterPro" id="IPR005501">
    <property type="entry name" value="LamB/YcsF/PxpA-like"/>
</dbReference>
<sequence length="236" mass="26107">MHIDFNCDVGEGLDNEHLLMPLISSCNIACGGHAGSVEIIDKVIALAIENDVKIGAHPGYPDTANFGRVIMDISDEELQQSIEDQLTLFKERTALQNATVHHVKPHGALYNLIAVNREKAMLVLRAVQAVFDKVKLYVPYNSEIEKVALENGVEVCYEAFADRNYNEDLTLVSRSQPNAILTNPEEIVAHVSRMAKESKVLTVSGAEKSIKAQTFCIHGDNENVLNILKELQQKLT</sequence>
<dbReference type="PANTHER" id="PTHR30292">
    <property type="entry name" value="UNCHARACTERIZED PROTEIN YBGL-RELATED"/>
    <property type="match status" value="1"/>
</dbReference>
<gene>
    <name evidence="1" type="primary">pxpA</name>
    <name evidence="1" type="ORF">ACFSRZ_15355</name>
</gene>
<dbReference type="EMBL" id="JBHULH010000012">
    <property type="protein sequence ID" value="MFD2568751.1"/>
    <property type="molecule type" value="Genomic_DNA"/>
</dbReference>
<reference evidence="2" key="1">
    <citation type="journal article" date="2019" name="Int. J. Syst. Evol. Microbiol.">
        <title>The Global Catalogue of Microorganisms (GCM) 10K type strain sequencing project: providing services to taxonomists for standard genome sequencing and annotation.</title>
        <authorList>
            <consortium name="The Broad Institute Genomics Platform"/>
            <consortium name="The Broad Institute Genome Sequencing Center for Infectious Disease"/>
            <person name="Wu L."/>
            <person name="Ma J."/>
        </authorList>
    </citation>
    <scope>NUCLEOTIDE SEQUENCE [LARGE SCALE GENOMIC DNA]</scope>
    <source>
        <strain evidence="2">KCTC 52127</strain>
    </source>
</reference>
<keyword evidence="2" id="KW-1185">Reference proteome</keyword>
<keyword evidence="1" id="KW-0378">Hydrolase</keyword>
<comment type="caution">
    <text evidence="1">The sequence shown here is derived from an EMBL/GenBank/DDBJ whole genome shotgun (WGS) entry which is preliminary data.</text>
</comment>